<dbReference type="Pfam" id="PF20012">
    <property type="entry name" value="GAP1-N1"/>
    <property type="match status" value="1"/>
</dbReference>
<protein>
    <submittedName>
        <fullName evidence="1">Uncharacterized protein</fullName>
    </submittedName>
</protein>
<dbReference type="EMBL" id="PVZG01000026">
    <property type="protein sequence ID" value="PRY19984.1"/>
    <property type="molecule type" value="Genomic_DNA"/>
</dbReference>
<dbReference type="AlphaFoldDB" id="A0A2T0RFJ6"/>
<comment type="caution">
    <text evidence="1">The sequence shown here is derived from an EMBL/GenBank/DDBJ whole genome shotgun (WGS) entry which is preliminary data.</text>
</comment>
<accession>A0A2T0RFJ6</accession>
<keyword evidence="2" id="KW-1185">Reference proteome</keyword>
<dbReference type="RefSeq" id="WP_245908657.1">
    <property type="nucleotide sequence ID" value="NZ_PVZG01000026.1"/>
</dbReference>
<sequence>MNAAIHLARFGNRGGAHTLLSHTGAPDDLAGRIIWHTDAPPQSSDAVVDGFVAGYRLDNMYIVQVTQPDETASRPGMVATTAAIIPVELLANIDLLALFAQLNDADIDLTRPLSAIPFAARHTHPAGASALGSAVLVEGRAAWLGVGLGDAIGCLWRHASVGDRIRMVFGAAFHPEAIPVPINNDSIVVVKIPDRARSRWSDWRTVGVASPVMVDLARDAFFGDDGGRASGLAHNLEVGGVRLAHWRYLAIAAELLESVQSLDHESVRSLLQLLGLLQPSPRKGAVPKRTALARLADITPTARFPDIRGLRGIPWNSFVSSISLKDILRSWAIDTILDPSRRSDFAEAATDIASNPDDEVTIALAAGLREAVDRSSLPTAIDAVLSYAHSPAPFSWLVNYAGSGAALDTEVARAVNEAAVVPGWVASAAAKHKLPLTHAMTVDVAEPVTAWAAQMDISIRVPSAEDVLARRIGSAGVVDLALELLDPGLVDRAGRLIVGEPSLLSGGDAADDAFRCVWASAVRHGADPWDLAPLDTAAEVLLSRVASDEAVDPVLLDALSRTHAADISQHPQRAALWNRMPPDIERRFKAVTAAAVARSFRPGDPVPEPQLQGAILAPEVIGSTAHDDAAQALALLRELPFARPEHAALVARRGRFSREDAIGLAILIVDRRWKRAAETVVDLAATRSDLRLVAGRVAQLFNPLERLRRLMGISDGVDDFTTADDFRDAVHDIAVDLYAEGPTVGGLWERAGGRDADLPKARTGRLRWGLALHAVMQGQRGAPKMKDLLDEMVIDYPKNRDLHAVVASLGKRKKK</sequence>
<evidence type="ECO:0000313" key="2">
    <source>
        <dbReference type="Proteomes" id="UP000239209"/>
    </source>
</evidence>
<organism evidence="1 2">
    <name type="scientific">Pseudosporangium ferrugineum</name>
    <dbReference type="NCBI Taxonomy" id="439699"/>
    <lineage>
        <taxon>Bacteria</taxon>
        <taxon>Bacillati</taxon>
        <taxon>Actinomycetota</taxon>
        <taxon>Actinomycetes</taxon>
        <taxon>Micromonosporales</taxon>
        <taxon>Micromonosporaceae</taxon>
        <taxon>Pseudosporangium</taxon>
    </lineage>
</organism>
<gene>
    <name evidence="1" type="ORF">CLV70_12622</name>
</gene>
<reference evidence="1 2" key="1">
    <citation type="submission" date="2018-03" db="EMBL/GenBank/DDBJ databases">
        <title>Genomic Encyclopedia of Archaeal and Bacterial Type Strains, Phase II (KMG-II): from individual species to whole genera.</title>
        <authorList>
            <person name="Goeker M."/>
        </authorList>
    </citation>
    <scope>NUCLEOTIDE SEQUENCE [LARGE SCALE GENOMIC DNA]</scope>
    <source>
        <strain evidence="1 2">DSM 45348</strain>
    </source>
</reference>
<proteinExistence type="predicted"/>
<evidence type="ECO:0000313" key="1">
    <source>
        <dbReference type="EMBL" id="PRY19984.1"/>
    </source>
</evidence>
<dbReference type="Proteomes" id="UP000239209">
    <property type="component" value="Unassembled WGS sequence"/>
</dbReference>
<name>A0A2T0RFJ6_9ACTN</name>